<evidence type="ECO:0000256" key="4">
    <source>
        <dbReference type="ARBA" id="ARBA00023054"/>
    </source>
</evidence>
<evidence type="ECO:0000313" key="8">
    <source>
        <dbReference type="Ensembl" id="ENSELUP00000001058.2"/>
    </source>
</evidence>
<feature type="compositionally biased region" description="Polar residues" evidence="7">
    <location>
        <begin position="59"/>
        <end position="96"/>
    </location>
</feature>
<feature type="repeat" description="ANK" evidence="5">
    <location>
        <begin position="1236"/>
        <end position="1257"/>
    </location>
</feature>
<dbReference type="PROSITE" id="PS50297">
    <property type="entry name" value="ANK_REP_REGION"/>
    <property type="match status" value="3"/>
</dbReference>
<feature type="compositionally biased region" description="Basic and acidic residues" evidence="7">
    <location>
        <begin position="150"/>
        <end position="162"/>
    </location>
</feature>
<dbReference type="KEGG" id="els:105027274"/>
<evidence type="ECO:0000256" key="7">
    <source>
        <dbReference type="SAM" id="MobiDB-lite"/>
    </source>
</evidence>
<dbReference type="Proteomes" id="UP000265140">
    <property type="component" value="Chromosome 14"/>
</dbReference>
<feature type="repeat" description="ANK" evidence="5">
    <location>
        <begin position="1131"/>
        <end position="1153"/>
    </location>
</feature>
<feature type="region of interest" description="Disordered" evidence="7">
    <location>
        <begin position="1300"/>
        <end position="1322"/>
    </location>
</feature>
<dbReference type="Bgee" id="ENSELUG00000002592">
    <property type="expression patterns" value="Expressed in ovary and 7 other cell types or tissues"/>
</dbReference>
<feature type="compositionally biased region" description="Low complexity" evidence="7">
    <location>
        <begin position="235"/>
        <end position="246"/>
    </location>
</feature>
<feature type="compositionally biased region" description="Polar residues" evidence="7">
    <location>
        <begin position="753"/>
        <end position="768"/>
    </location>
</feature>
<dbReference type="FunFam" id="1.25.40.20:FF:000017">
    <property type="entry name" value="KN motif and ankyrin repeat domain-containing protein 1"/>
    <property type="match status" value="1"/>
</dbReference>
<dbReference type="GO" id="GO:0030837">
    <property type="term" value="P:negative regulation of actin filament polymerization"/>
    <property type="evidence" value="ECO:0007669"/>
    <property type="project" value="InterPro"/>
</dbReference>
<feature type="repeat" description="ANK" evidence="5">
    <location>
        <begin position="1203"/>
        <end position="1235"/>
    </location>
</feature>
<dbReference type="RefSeq" id="XP_010897606.2">
    <property type="nucleotide sequence ID" value="XM_010899304.5"/>
</dbReference>
<dbReference type="OrthoDB" id="5406014at2759"/>
<keyword evidence="2" id="KW-0677">Repeat</keyword>
<feature type="compositionally biased region" description="Low complexity" evidence="7">
    <location>
        <begin position="769"/>
        <end position="778"/>
    </location>
</feature>
<evidence type="ECO:0000313" key="9">
    <source>
        <dbReference type="Proteomes" id="UP000265140"/>
    </source>
</evidence>
<feature type="region of interest" description="Disordered" evidence="7">
    <location>
        <begin position="328"/>
        <end position="357"/>
    </location>
</feature>
<evidence type="ECO:0000256" key="3">
    <source>
        <dbReference type="ARBA" id="ARBA00023043"/>
    </source>
</evidence>
<feature type="region of interest" description="Disordered" evidence="7">
    <location>
        <begin position="825"/>
        <end position="848"/>
    </location>
</feature>
<reference evidence="8" key="4">
    <citation type="submission" date="2025-09" db="UniProtKB">
        <authorList>
            <consortium name="Ensembl"/>
        </authorList>
    </citation>
    <scope>IDENTIFICATION</scope>
</reference>
<sequence length="1322" mass="141726">MKSNSGTSASAADISSISSSYRHQLDLDFLKYVDDLQNGSTLNRVSLSKKLPGVPNPGTEPQSRTASSQSWTSFESLSSVTSYDTHVGQSAMSTVSRGKPPLPPSSGALAPSATTTPTSEGGSSTALKPQEGRLVIRPQTPRFNPLVERTLMETRRRLEQEKTGSTPAQHHPDPHPRRRLASFGGVGSSGSVSPFTGWGSYNQDNNGNINKPHAEGELPLSLHTGASLGSGGSRGSLRPSPQSSGRATPVTGLSPLHLQHVRDQMVVALQRLKELEEQVRSIPVLQVKISVLQEEKRQLVSHIKNQNQNQQEQCDVFRKRAHSMGSANQFRVGPGVRNVSEHPGEPEDGLEDRAEDHSVSGLKEFQQLTAEMEALGRTVKGGRLQARHGQKTSGSNSRALWSVGIDDDFNASSDTRFSKRDVAVETKPTETRCVATETHPGPTVVGEAELDARQRIIEALKDRVCQLEAELKESTLQTEMGRMRLELQAAGARNKADKGSTARPSTLSASTATEGLEAWPKAHTRSLGVGNHTEVRDASAGRGLQLEAWGCSVGVSCSPALRSVSSGPELPMTWWTVRERVETRDQCVGRRVVMVSQGVGAKVGVREEGVNTDPMADGQVAERRREMVSVGSGECTVVDVTTRAVKEVAVATDPPAKVVDSSVTAVPQTVSQHTNTSPTLSSVSRFTNTCRSFNTHSGTNTVLNTQERHTNTVLNTQERHTNTVHCVTRNVAIGNDTARGLTQAVAKTRSFGVGTTTPWGQNAGQQPRTATPEAVTKTTTRDTGVGMTSVNDNFLVGLKTRNFACGPSCLPDPTKTRSIGIGVGEGRVRDLTGPPPLTESQGQCQGEPGLDHYIEKMQRLLREQQGLLTESYSELGEVFNQPGSHTTTALGTSVVGSTMIEGGTEGMPSQSTDGVQSRSIPGPAQLTNTLPEGNTERSGVSQRVAKDSGVKQRILQIEHQTSSAFHAQPSNSYMLRSIMKKQDGDGGYVGTRKNLNFMGLVTGCEASTSEEEENGNEMWMEVSGQSGTDQGQYKMLANKEWDGQVGQETQERFKLSEKMQSACYALKAHLSDNKALSSRELRNCLDALQQDWFRVSSRKSASPGAVAHYLTAFRATSPAVLRHIANMADGNGNTALHYSVSHSNFAVVKLLLREDVCDVNQQNKAGYTPIMLAALAAVEASEDMEVVEELFTKGDVNAKASQAGQTALMLAVSHGRMDMVQALLAQGAEVNLQDDEGSTALMCASEHGHAEVVRLLLAQPGCSATLSDSDESTALSIALEAGHKDIALLLYAHVNFSKGQAGGTPRLGRKTPPNSAGRGVSE</sequence>
<dbReference type="InterPro" id="IPR047184">
    <property type="entry name" value="KANK1-4"/>
</dbReference>
<evidence type="ECO:0000256" key="6">
    <source>
        <dbReference type="SAM" id="Coils"/>
    </source>
</evidence>
<reference evidence="9" key="1">
    <citation type="journal article" date="2014" name="PLoS ONE">
        <title>The genome and linkage map of the northern pike (Esox lucius): conserved synteny revealed between the salmonid sister group and the Neoteleostei.</title>
        <authorList>
            <person name="Rondeau E.B."/>
            <person name="Minkley D.R."/>
            <person name="Leong J.S."/>
            <person name="Messmer A.M."/>
            <person name="Jantzen J.R."/>
            <person name="von Schalburg K.R."/>
            <person name="Lemon C."/>
            <person name="Bird N.H."/>
            <person name="Koop B.F."/>
        </authorList>
    </citation>
    <scope>NUCLEOTIDE SEQUENCE</scope>
</reference>
<reference evidence="8" key="3">
    <citation type="submission" date="2025-08" db="UniProtKB">
        <authorList>
            <consortium name="Ensembl"/>
        </authorList>
    </citation>
    <scope>IDENTIFICATION</scope>
</reference>
<dbReference type="InterPro" id="IPR021939">
    <property type="entry name" value="KN_motif"/>
</dbReference>
<reference evidence="8" key="2">
    <citation type="submission" date="2020-02" db="EMBL/GenBank/DDBJ databases">
        <title>Esox lucius (northern pike) genome, fEsoLuc1, primary haplotype.</title>
        <authorList>
            <person name="Myers G."/>
            <person name="Karagic N."/>
            <person name="Meyer A."/>
            <person name="Pippel M."/>
            <person name="Reichard M."/>
            <person name="Winkler S."/>
            <person name="Tracey A."/>
            <person name="Sims Y."/>
            <person name="Howe K."/>
            <person name="Rhie A."/>
            <person name="Formenti G."/>
            <person name="Durbin R."/>
            <person name="Fedrigo O."/>
            <person name="Jarvis E.D."/>
        </authorList>
    </citation>
    <scope>NUCLEOTIDE SEQUENCE [LARGE SCALE GENOMIC DNA]</scope>
</reference>
<dbReference type="GeneID" id="105027274"/>
<feature type="region of interest" description="Disordered" evidence="7">
    <location>
        <begin position="492"/>
        <end position="514"/>
    </location>
</feature>
<feature type="compositionally biased region" description="Polar residues" evidence="7">
    <location>
        <begin position="907"/>
        <end position="941"/>
    </location>
</feature>
<dbReference type="Pfam" id="PF12796">
    <property type="entry name" value="Ank_2"/>
    <property type="match status" value="2"/>
</dbReference>
<feature type="compositionally biased region" description="Basic and acidic residues" evidence="7">
    <location>
        <begin position="339"/>
        <end position="357"/>
    </location>
</feature>
<keyword evidence="3 5" id="KW-0040">ANK repeat</keyword>
<dbReference type="Pfam" id="PF12075">
    <property type="entry name" value="KN_motif"/>
    <property type="match status" value="1"/>
</dbReference>
<dbReference type="PROSITE" id="PS50088">
    <property type="entry name" value="ANK_REPEAT"/>
    <property type="match status" value="3"/>
</dbReference>
<keyword evidence="1" id="KW-0597">Phosphoprotein</keyword>
<feature type="region of interest" description="Disordered" evidence="7">
    <location>
        <begin position="41"/>
        <end position="255"/>
    </location>
</feature>
<dbReference type="Gene3D" id="1.25.40.20">
    <property type="entry name" value="Ankyrin repeat-containing domain"/>
    <property type="match status" value="1"/>
</dbReference>
<dbReference type="GeneTree" id="ENSGT00940000154886"/>
<name>A0A3P8XBU4_ESOLU</name>
<feature type="region of interest" description="Disordered" evidence="7">
    <location>
        <begin position="903"/>
        <end position="947"/>
    </location>
</feature>
<dbReference type="PANTHER" id="PTHR24168">
    <property type="entry name" value="KN MOTIF AND ANKYRIN REPEAT DOMAIN-CONTAINING"/>
    <property type="match status" value="1"/>
</dbReference>
<evidence type="ECO:0008006" key="10">
    <source>
        <dbReference type="Google" id="ProtNLM"/>
    </source>
</evidence>
<dbReference type="InterPro" id="IPR002110">
    <property type="entry name" value="Ankyrin_rpt"/>
</dbReference>
<dbReference type="PANTHER" id="PTHR24168:SF19">
    <property type="entry name" value="KN MOTIF AND ANKYRIN REPEAT DOMAIN-CONTAINING PROTEIN 1"/>
    <property type="match status" value="1"/>
</dbReference>
<feature type="compositionally biased region" description="Polar residues" evidence="7">
    <location>
        <begin position="502"/>
        <end position="513"/>
    </location>
</feature>
<evidence type="ECO:0000256" key="2">
    <source>
        <dbReference type="ARBA" id="ARBA00022737"/>
    </source>
</evidence>
<feature type="compositionally biased region" description="Polar residues" evidence="7">
    <location>
        <begin position="199"/>
        <end position="209"/>
    </location>
</feature>
<proteinExistence type="predicted"/>
<dbReference type="InterPro" id="IPR036770">
    <property type="entry name" value="Ankyrin_rpt-contain_sf"/>
</dbReference>
<evidence type="ECO:0000256" key="1">
    <source>
        <dbReference type="ARBA" id="ARBA00022553"/>
    </source>
</evidence>
<dbReference type="GO" id="GO:0005737">
    <property type="term" value="C:cytoplasm"/>
    <property type="evidence" value="ECO:0007669"/>
    <property type="project" value="TreeGrafter"/>
</dbReference>
<feature type="coiled-coil region" evidence="6">
    <location>
        <begin position="258"/>
        <end position="313"/>
    </location>
</feature>
<protein>
    <recommendedName>
        <fullName evidence="10">KN motif and ankyrin repeat domains 1b</fullName>
    </recommendedName>
</protein>
<dbReference type="GO" id="GO:0005856">
    <property type="term" value="C:cytoskeleton"/>
    <property type="evidence" value="ECO:0007669"/>
    <property type="project" value="TreeGrafter"/>
</dbReference>
<evidence type="ECO:0000256" key="5">
    <source>
        <dbReference type="PROSITE-ProRule" id="PRU00023"/>
    </source>
</evidence>
<feature type="region of interest" description="Disordered" evidence="7">
    <location>
        <begin position="752"/>
        <end position="784"/>
    </location>
</feature>
<keyword evidence="4 6" id="KW-0175">Coiled coil</keyword>
<keyword evidence="9" id="KW-1185">Reference proteome</keyword>
<accession>A0A3P8XBU4</accession>
<organism evidence="8 9">
    <name type="scientific">Esox lucius</name>
    <name type="common">Northern pike</name>
    <dbReference type="NCBI Taxonomy" id="8010"/>
    <lineage>
        <taxon>Eukaryota</taxon>
        <taxon>Metazoa</taxon>
        <taxon>Chordata</taxon>
        <taxon>Craniata</taxon>
        <taxon>Vertebrata</taxon>
        <taxon>Euteleostomi</taxon>
        <taxon>Actinopterygii</taxon>
        <taxon>Neopterygii</taxon>
        <taxon>Teleostei</taxon>
        <taxon>Protacanthopterygii</taxon>
        <taxon>Esociformes</taxon>
        <taxon>Esocidae</taxon>
        <taxon>Esox</taxon>
    </lineage>
</organism>
<dbReference type="SUPFAM" id="SSF48403">
    <property type="entry name" value="Ankyrin repeat"/>
    <property type="match status" value="1"/>
</dbReference>
<dbReference type="Ensembl" id="ENSELUT00000018029.3">
    <property type="protein sequence ID" value="ENSELUP00000001058.2"/>
    <property type="gene ID" value="ENSELUG00000002592.3"/>
</dbReference>
<dbReference type="SMART" id="SM00248">
    <property type="entry name" value="ANK"/>
    <property type="match status" value="5"/>
</dbReference>
<feature type="compositionally biased region" description="Low complexity" evidence="7">
    <location>
        <begin position="105"/>
        <end position="126"/>
    </location>
</feature>